<name>A0A371DIN1_9APHY</name>
<dbReference type="OrthoDB" id="2737129at2759"/>
<accession>A0A371DIN1</accession>
<reference evidence="2 3" key="1">
    <citation type="journal article" date="2018" name="Biotechnol. Biofuels">
        <title>Integrative visual omics of the white-rot fungus Polyporus brumalis exposes the biotechnological potential of its oxidative enzymes for delignifying raw plant biomass.</title>
        <authorList>
            <person name="Miyauchi S."/>
            <person name="Rancon A."/>
            <person name="Drula E."/>
            <person name="Hage H."/>
            <person name="Chaduli D."/>
            <person name="Favel A."/>
            <person name="Grisel S."/>
            <person name="Henrissat B."/>
            <person name="Herpoel-Gimbert I."/>
            <person name="Ruiz-Duenas F.J."/>
            <person name="Chevret D."/>
            <person name="Hainaut M."/>
            <person name="Lin J."/>
            <person name="Wang M."/>
            <person name="Pangilinan J."/>
            <person name="Lipzen A."/>
            <person name="Lesage-Meessen L."/>
            <person name="Navarro D."/>
            <person name="Riley R."/>
            <person name="Grigoriev I.V."/>
            <person name="Zhou S."/>
            <person name="Raouche S."/>
            <person name="Rosso M.N."/>
        </authorList>
    </citation>
    <scope>NUCLEOTIDE SEQUENCE [LARGE SCALE GENOMIC DNA]</scope>
    <source>
        <strain evidence="2 3">BRFM 1820</strain>
    </source>
</reference>
<evidence type="ECO:0000256" key="1">
    <source>
        <dbReference type="SAM" id="MobiDB-lite"/>
    </source>
</evidence>
<proteinExistence type="predicted"/>
<gene>
    <name evidence="2" type="ORF">OH76DRAFT_1416577</name>
</gene>
<organism evidence="2 3">
    <name type="scientific">Lentinus brumalis</name>
    <dbReference type="NCBI Taxonomy" id="2498619"/>
    <lineage>
        <taxon>Eukaryota</taxon>
        <taxon>Fungi</taxon>
        <taxon>Dikarya</taxon>
        <taxon>Basidiomycota</taxon>
        <taxon>Agaricomycotina</taxon>
        <taxon>Agaricomycetes</taxon>
        <taxon>Polyporales</taxon>
        <taxon>Polyporaceae</taxon>
        <taxon>Lentinus</taxon>
    </lineage>
</organism>
<evidence type="ECO:0000313" key="2">
    <source>
        <dbReference type="EMBL" id="RDX52394.1"/>
    </source>
</evidence>
<sequence>MQSTGIVSEDVEASSSSQLSSEENAPMLMLPVTKLVKGSHAVRNMFPRRSIPDQFNPVTVDFQTFDDLPLLLYGVPYDEHKLFTDALRSYKKTYGMEIGLREYSNRDMAVLDTRHNGRALTTITAMEFDVDKDAKWWVDRGEKVRRRRSFLRTRAADSAVLVLSESSLKLAAALLEKSKGACVCFLSWKDAAMRAAEA</sequence>
<dbReference type="AlphaFoldDB" id="A0A371DIN1"/>
<keyword evidence="3" id="KW-1185">Reference proteome</keyword>
<evidence type="ECO:0000313" key="3">
    <source>
        <dbReference type="Proteomes" id="UP000256964"/>
    </source>
</evidence>
<dbReference type="EMBL" id="KZ857390">
    <property type="protein sequence ID" value="RDX52394.1"/>
    <property type="molecule type" value="Genomic_DNA"/>
</dbReference>
<dbReference type="Proteomes" id="UP000256964">
    <property type="component" value="Unassembled WGS sequence"/>
</dbReference>
<feature type="region of interest" description="Disordered" evidence="1">
    <location>
        <begin position="1"/>
        <end position="22"/>
    </location>
</feature>
<protein>
    <submittedName>
        <fullName evidence="2">Uncharacterized protein</fullName>
    </submittedName>
</protein>
<feature type="compositionally biased region" description="Low complexity" evidence="1">
    <location>
        <begin position="13"/>
        <end position="22"/>
    </location>
</feature>